<comment type="caution">
    <text evidence="1">The sequence shown here is derived from an EMBL/GenBank/DDBJ whole genome shotgun (WGS) entry which is preliminary data.</text>
</comment>
<dbReference type="Proteomes" id="UP000789525">
    <property type="component" value="Unassembled WGS sequence"/>
</dbReference>
<gene>
    <name evidence="1" type="ORF">ACOLOM_LOCUS7175</name>
</gene>
<protein>
    <submittedName>
        <fullName evidence="1">2935_t:CDS:1</fullName>
    </submittedName>
</protein>
<keyword evidence="2" id="KW-1185">Reference proteome</keyword>
<accession>A0ACA9MV58</accession>
<evidence type="ECO:0000313" key="2">
    <source>
        <dbReference type="Proteomes" id="UP000789525"/>
    </source>
</evidence>
<evidence type="ECO:0000313" key="1">
    <source>
        <dbReference type="EMBL" id="CAG8616175.1"/>
    </source>
</evidence>
<reference evidence="1" key="1">
    <citation type="submission" date="2021-06" db="EMBL/GenBank/DDBJ databases">
        <authorList>
            <person name="Kallberg Y."/>
            <person name="Tangrot J."/>
            <person name="Rosling A."/>
        </authorList>
    </citation>
    <scope>NUCLEOTIDE SEQUENCE</scope>
    <source>
        <strain evidence="1">CL356</strain>
    </source>
</reference>
<name>A0ACA9MV58_9GLOM</name>
<proteinExistence type="predicted"/>
<dbReference type="EMBL" id="CAJVPT010016058">
    <property type="protein sequence ID" value="CAG8616175.1"/>
    <property type="molecule type" value="Genomic_DNA"/>
</dbReference>
<organism evidence="1 2">
    <name type="scientific">Acaulospora colombiana</name>
    <dbReference type="NCBI Taxonomy" id="27376"/>
    <lineage>
        <taxon>Eukaryota</taxon>
        <taxon>Fungi</taxon>
        <taxon>Fungi incertae sedis</taxon>
        <taxon>Mucoromycota</taxon>
        <taxon>Glomeromycotina</taxon>
        <taxon>Glomeromycetes</taxon>
        <taxon>Diversisporales</taxon>
        <taxon>Acaulosporaceae</taxon>
        <taxon>Acaulospora</taxon>
    </lineage>
</organism>
<sequence>MTRKGGPQSSSALGNLPIQCVQYRPHIKLLVFRGPRPVPLKPRLVPRLQKTAGLICPTDYTVNTLPHLRSDIECRDSVASRGINPYPMMASHSKYPEARRSPILFDEYTKGKGEECRAAATFRDLHISGSEATQDPPDGHASTTGDSERHWPSQSNIPNKPQATSAIPPHHLTFNLDPCTTHSSLPASSPAAALACHGKARPRKLDQLDQHFTADMNCPPPQLVGLANDMVIMACSIQIGLLPSPSPPLT</sequence>